<dbReference type="Pfam" id="PF00347">
    <property type="entry name" value="Ribosomal_L6"/>
    <property type="match status" value="2"/>
</dbReference>
<dbReference type="RefSeq" id="WP_248344285.1">
    <property type="nucleotide sequence ID" value="NZ_AP025592.1"/>
</dbReference>
<evidence type="ECO:0000256" key="4">
    <source>
        <dbReference type="RuleBase" id="RU003869"/>
    </source>
</evidence>
<dbReference type="InterPro" id="IPR020040">
    <property type="entry name" value="Ribosomal_uL6_a/b-dom"/>
</dbReference>
<keyword evidence="3 5" id="KW-0699">rRNA-binding</keyword>
<evidence type="ECO:0000313" key="7">
    <source>
        <dbReference type="EMBL" id="BDG07512.1"/>
    </source>
</evidence>
<comment type="subunit">
    <text evidence="3">Part of the 50S ribosomal subunit.</text>
</comment>
<name>A0ABM7X6P8_9BACT</name>
<protein>
    <recommendedName>
        <fullName evidence="3">Large ribosomal subunit protein uL6</fullName>
    </recommendedName>
</protein>
<dbReference type="HAMAP" id="MF_01365_B">
    <property type="entry name" value="Ribosomal_uL6_B"/>
    <property type="match status" value="1"/>
</dbReference>
<dbReference type="PANTHER" id="PTHR11655">
    <property type="entry name" value="60S/50S RIBOSOMAL PROTEIN L6/L9"/>
    <property type="match status" value="1"/>
</dbReference>
<feature type="domain" description="Large ribosomal subunit protein uL6 alpha-beta" evidence="6">
    <location>
        <begin position="91"/>
        <end position="165"/>
    </location>
</feature>
<dbReference type="SUPFAM" id="SSF56053">
    <property type="entry name" value="Ribosomal protein L6"/>
    <property type="match status" value="2"/>
</dbReference>
<evidence type="ECO:0000313" key="8">
    <source>
        <dbReference type="Proteomes" id="UP001162734"/>
    </source>
</evidence>
<evidence type="ECO:0000256" key="2">
    <source>
        <dbReference type="ARBA" id="ARBA00023274"/>
    </source>
</evidence>
<evidence type="ECO:0000259" key="6">
    <source>
        <dbReference type="Pfam" id="PF00347"/>
    </source>
</evidence>
<dbReference type="InterPro" id="IPR002358">
    <property type="entry name" value="Ribosomal_uL6_CS"/>
</dbReference>
<dbReference type="InterPro" id="IPR019906">
    <property type="entry name" value="Ribosomal_uL6_bac-type"/>
</dbReference>
<proteinExistence type="inferred from homology"/>
<dbReference type="Gene3D" id="3.90.930.12">
    <property type="entry name" value="Ribosomal protein L6, alpha-beta domain"/>
    <property type="match status" value="2"/>
</dbReference>
<gene>
    <name evidence="3 7" type="primary">rplF</name>
    <name evidence="7" type="ORF">AMPC_06250</name>
</gene>
<dbReference type="NCBIfam" id="TIGR03654">
    <property type="entry name" value="L6_bact"/>
    <property type="match status" value="1"/>
</dbReference>
<keyword evidence="1 3" id="KW-0689">Ribosomal protein</keyword>
<dbReference type="PRINTS" id="PR00059">
    <property type="entry name" value="RIBOSOMALL6"/>
</dbReference>
<dbReference type="InterPro" id="IPR000702">
    <property type="entry name" value="Ribosomal_uL6-like"/>
</dbReference>
<keyword evidence="2 3" id="KW-0687">Ribonucleoprotein</keyword>
<keyword evidence="3 5" id="KW-0694">RNA-binding</keyword>
<dbReference type="InterPro" id="IPR036789">
    <property type="entry name" value="Ribosomal_uL6-like_a/b-dom_sf"/>
</dbReference>
<sequence>MSRVGKLPVKIPEKVKVSVDESHVKVEGPKGKMTLAYNPKVKVTVANGEVTVTRPDESRLAKGLHGLTRTLVRNAIDGVVKGYERALDINGVGFKAEVKGKEINFTLGYSHPVVFKLPEGVTAEVDAKQTRVTIRAVDKHLLGLTAAKMRSLRLPEPYKGKGVKYAEEIIRRKEGKTGAA</sequence>
<comment type="function">
    <text evidence="3 5">This protein binds to the 23S rRNA, and is important in its secondary structure. It is located near the subunit interface in the base of the L7/L12 stalk, and near the tRNA binding site of the peptidyltransferase center.</text>
</comment>
<dbReference type="PIRSF" id="PIRSF002162">
    <property type="entry name" value="Ribosomal_L6"/>
    <property type="match status" value="1"/>
</dbReference>
<comment type="similarity">
    <text evidence="3 4">Belongs to the universal ribosomal protein uL6 family.</text>
</comment>
<dbReference type="GO" id="GO:0005840">
    <property type="term" value="C:ribosome"/>
    <property type="evidence" value="ECO:0007669"/>
    <property type="project" value="UniProtKB-KW"/>
</dbReference>
<evidence type="ECO:0000256" key="3">
    <source>
        <dbReference type="HAMAP-Rule" id="MF_01365"/>
    </source>
</evidence>
<dbReference type="Proteomes" id="UP001162734">
    <property type="component" value="Chromosome"/>
</dbReference>
<dbReference type="PROSITE" id="PS00525">
    <property type="entry name" value="RIBOSOMAL_L6_1"/>
    <property type="match status" value="1"/>
</dbReference>
<dbReference type="EMBL" id="AP025592">
    <property type="protein sequence ID" value="BDG07512.1"/>
    <property type="molecule type" value="Genomic_DNA"/>
</dbReference>
<reference evidence="8" key="1">
    <citation type="journal article" date="2022" name="Int. J. Syst. Evol. Microbiol.">
        <title>Anaeromyxobacter oryzae sp. nov., Anaeromyxobacter diazotrophicus sp. nov. and Anaeromyxobacter paludicola sp. nov., isolated from paddy soils.</title>
        <authorList>
            <person name="Itoh H."/>
            <person name="Xu Z."/>
            <person name="Mise K."/>
            <person name="Masuda Y."/>
            <person name="Ushijima N."/>
            <person name="Hayakawa C."/>
            <person name="Shiratori Y."/>
            <person name="Senoo K."/>
        </authorList>
    </citation>
    <scope>NUCLEOTIDE SEQUENCE [LARGE SCALE GENOMIC DNA]</scope>
    <source>
        <strain evidence="8">Red630</strain>
    </source>
</reference>
<feature type="domain" description="Large ribosomal subunit protein uL6 alpha-beta" evidence="6">
    <location>
        <begin position="11"/>
        <end position="82"/>
    </location>
</feature>
<accession>A0ABM7X6P8</accession>
<dbReference type="PANTHER" id="PTHR11655:SF14">
    <property type="entry name" value="LARGE RIBOSOMAL SUBUNIT PROTEIN UL6M"/>
    <property type="match status" value="1"/>
</dbReference>
<evidence type="ECO:0000256" key="1">
    <source>
        <dbReference type="ARBA" id="ARBA00022980"/>
    </source>
</evidence>
<evidence type="ECO:0000256" key="5">
    <source>
        <dbReference type="RuleBase" id="RU003870"/>
    </source>
</evidence>
<keyword evidence="8" id="KW-1185">Reference proteome</keyword>
<organism evidence="7 8">
    <name type="scientific">Anaeromyxobacter paludicola</name>
    <dbReference type="NCBI Taxonomy" id="2918171"/>
    <lineage>
        <taxon>Bacteria</taxon>
        <taxon>Pseudomonadati</taxon>
        <taxon>Myxococcota</taxon>
        <taxon>Myxococcia</taxon>
        <taxon>Myxococcales</taxon>
        <taxon>Cystobacterineae</taxon>
        <taxon>Anaeromyxobacteraceae</taxon>
        <taxon>Anaeromyxobacter</taxon>
    </lineage>
</organism>